<comment type="caution">
    <text evidence="1">The sequence shown here is derived from an EMBL/GenBank/DDBJ whole genome shotgun (WGS) entry which is preliminary data.</text>
</comment>
<evidence type="ECO:0000313" key="2">
    <source>
        <dbReference type="Proteomes" id="UP000237105"/>
    </source>
</evidence>
<feature type="non-terminal residue" evidence="1">
    <location>
        <position position="1"/>
    </location>
</feature>
<keyword evidence="2" id="KW-1185">Reference proteome</keyword>
<proteinExistence type="predicted"/>
<dbReference type="EMBL" id="JXTB01000135">
    <property type="protein sequence ID" value="PON59928.1"/>
    <property type="molecule type" value="Genomic_DNA"/>
</dbReference>
<gene>
    <name evidence="1" type="ORF">PanWU01x14_156470</name>
</gene>
<dbReference type="OrthoDB" id="10370057at2759"/>
<reference evidence="2" key="1">
    <citation type="submission" date="2016-06" db="EMBL/GenBank/DDBJ databases">
        <title>Parallel loss of symbiosis genes in relatives of nitrogen-fixing non-legume Parasponia.</title>
        <authorList>
            <person name="Van Velzen R."/>
            <person name="Holmer R."/>
            <person name="Bu F."/>
            <person name="Rutten L."/>
            <person name="Van Zeijl A."/>
            <person name="Liu W."/>
            <person name="Santuari L."/>
            <person name="Cao Q."/>
            <person name="Sharma T."/>
            <person name="Shen D."/>
            <person name="Roswanjaya Y."/>
            <person name="Wardhani T."/>
            <person name="Kalhor M.S."/>
            <person name="Jansen J."/>
            <person name="Van den Hoogen J."/>
            <person name="Gungor B."/>
            <person name="Hartog M."/>
            <person name="Hontelez J."/>
            <person name="Verver J."/>
            <person name="Yang W.-C."/>
            <person name="Schijlen E."/>
            <person name="Repin R."/>
            <person name="Schilthuizen M."/>
            <person name="Schranz E."/>
            <person name="Heidstra R."/>
            <person name="Miyata K."/>
            <person name="Fedorova E."/>
            <person name="Kohlen W."/>
            <person name="Bisseling T."/>
            <person name="Smit S."/>
            <person name="Geurts R."/>
        </authorList>
    </citation>
    <scope>NUCLEOTIDE SEQUENCE [LARGE SCALE GENOMIC DNA]</scope>
    <source>
        <strain evidence="2">cv. WU1-14</strain>
    </source>
</reference>
<dbReference type="AlphaFoldDB" id="A0A2P5CFY2"/>
<dbReference type="Proteomes" id="UP000237105">
    <property type="component" value="Unassembled WGS sequence"/>
</dbReference>
<accession>A0A2P5CFY2</accession>
<evidence type="ECO:0000313" key="1">
    <source>
        <dbReference type="EMBL" id="PON59928.1"/>
    </source>
</evidence>
<protein>
    <submittedName>
        <fullName evidence="1">Uncharacterized protein</fullName>
    </submittedName>
</protein>
<organism evidence="1 2">
    <name type="scientific">Parasponia andersonii</name>
    <name type="common">Sponia andersonii</name>
    <dbReference type="NCBI Taxonomy" id="3476"/>
    <lineage>
        <taxon>Eukaryota</taxon>
        <taxon>Viridiplantae</taxon>
        <taxon>Streptophyta</taxon>
        <taxon>Embryophyta</taxon>
        <taxon>Tracheophyta</taxon>
        <taxon>Spermatophyta</taxon>
        <taxon>Magnoliopsida</taxon>
        <taxon>eudicotyledons</taxon>
        <taxon>Gunneridae</taxon>
        <taxon>Pentapetalae</taxon>
        <taxon>rosids</taxon>
        <taxon>fabids</taxon>
        <taxon>Rosales</taxon>
        <taxon>Cannabaceae</taxon>
        <taxon>Parasponia</taxon>
    </lineage>
</organism>
<name>A0A2P5CFY2_PARAD</name>
<sequence>NSSKGTSHIKVGHSFTLTGAHLKKAMSTLLIWFDTVSIFRITLHKNIRPIHYIYVVGIFLMRDHIHWEERWTYLLIFLYHIARKSFSTTRFQLWSTSGSQESTNDHA</sequence>